<dbReference type="GO" id="GO:0050808">
    <property type="term" value="P:synapse organization"/>
    <property type="evidence" value="ECO:0007669"/>
    <property type="project" value="TreeGrafter"/>
</dbReference>
<dbReference type="InterPro" id="IPR037448">
    <property type="entry name" value="Zig-8"/>
</dbReference>
<gene>
    <name evidence="2" type="ORF">SK128_000285</name>
</gene>
<dbReference type="SMART" id="SM00409">
    <property type="entry name" value="IG"/>
    <property type="match status" value="2"/>
</dbReference>
<evidence type="ECO:0000313" key="2">
    <source>
        <dbReference type="EMBL" id="KAK7070866.1"/>
    </source>
</evidence>
<dbReference type="InterPro" id="IPR007110">
    <property type="entry name" value="Ig-like_dom"/>
</dbReference>
<dbReference type="SMART" id="SM00408">
    <property type="entry name" value="IGc2"/>
    <property type="match status" value="2"/>
</dbReference>
<organism evidence="2 3">
    <name type="scientific">Halocaridina rubra</name>
    <name type="common">Hawaiian red shrimp</name>
    <dbReference type="NCBI Taxonomy" id="373956"/>
    <lineage>
        <taxon>Eukaryota</taxon>
        <taxon>Metazoa</taxon>
        <taxon>Ecdysozoa</taxon>
        <taxon>Arthropoda</taxon>
        <taxon>Crustacea</taxon>
        <taxon>Multicrustacea</taxon>
        <taxon>Malacostraca</taxon>
        <taxon>Eumalacostraca</taxon>
        <taxon>Eucarida</taxon>
        <taxon>Decapoda</taxon>
        <taxon>Pleocyemata</taxon>
        <taxon>Caridea</taxon>
        <taxon>Atyoidea</taxon>
        <taxon>Atyidae</taxon>
        <taxon>Halocaridina</taxon>
    </lineage>
</organism>
<proteinExistence type="predicted"/>
<dbReference type="PANTHER" id="PTHR23279:SF46">
    <property type="entry name" value="DEFECTIVE PROBOSCIS EXTENSION RESPONSE 10, ISOFORM A-RELATED"/>
    <property type="match status" value="1"/>
</dbReference>
<dbReference type="InterPro" id="IPR013783">
    <property type="entry name" value="Ig-like_fold"/>
</dbReference>
<dbReference type="Gene3D" id="2.60.40.10">
    <property type="entry name" value="Immunoglobulins"/>
    <property type="match status" value="2"/>
</dbReference>
<dbReference type="PANTHER" id="PTHR23279">
    <property type="entry name" value="DEFECTIVE PROBOSCIS EXTENSION RESPONSE DPR -RELATED"/>
    <property type="match status" value="1"/>
</dbReference>
<reference evidence="2 3" key="1">
    <citation type="submission" date="2023-11" db="EMBL/GenBank/DDBJ databases">
        <title>Halocaridina rubra genome assembly.</title>
        <authorList>
            <person name="Smith C."/>
        </authorList>
    </citation>
    <scope>NUCLEOTIDE SEQUENCE [LARGE SCALE GENOMIC DNA]</scope>
    <source>
        <strain evidence="2">EP-1</strain>
        <tissue evidence="2">Whole</tissue>
    </source>
</reference>
<dbReference type="Pfam" id="PF07686">
    <property type="entry name" value="V-set"/>
    <property type="match status" value="1"/>
</dbReference>
<dbReference type="SMART" id="SM00406">
    <property type="entry name" value="IGv"/>
    <property type="match status" value="2"/>
</dbReference>
<dbReference type="EMBL" id="JAXCGZ010015210">
    <property type="protein sequence ID" value="KAK7070866.1"/>
    <property type="molecule type" value="Genomic_DNA"/>
</dbReference>
<dbReference type="FunFam" id="2.60.40.10:FF:000129">
    <property type="entry name" value="CLUMA_CG018772, isoform A"/>
    <property type="match status" value="1"/>
</dbReference>
<dbReference type="Pfam" id="PF13927">
    <property type="entry name" value="Ig_3"/>
    <property type="match status" value="1"/>
</dbReference>
<dbReference type="InterPro" id="IPR003599">
    <property type="entry name" value="Ig_sub"/>
</dbReference>
<dbReference type="GO" id="GO:0032589">
    <property type="term" value="C:neuron projection membrane"/>
    <property type="evidence" value="ECO:0007669"/>
    <property type="project" value="TreeGrafter"/>
</dbReference>
<dbReference type="PROSITE" id="PS50835">
    <property type="entry name" value="IG_LIKE"/>
    <property type="match status" value="2"/>
</dbReference>
<accession>A0AAN8ZW47</accession>
<dbReference type="InterPro" id="IPR013106">
    <property type="entry name" value="Ig_V-set"/>
</dbReference>
<dbReference type="Proteomes" id="UP001381693">
    <property type="component" value="Unassembled WGS sequence"/>
</dbReference>
<evidence type="ECO:0000259" key="1">
    <source>
        <dbReference type="PROSITE" id="PS50835"/>
    </source>
</evidence>
<evidence type="ECO:0000313" key="3">
    <source>
        <dbReference type="Proteomes" id="UP001381693"/>
    </source>
</evidence>
<dbReference type="AlphaFoldDB" id="A0AAN8ZW47"/>
<dbReference type="InterPro" id="IPR003598">
    <property type="entry name" value="Ig_sub2"/>
</dbReference>
<dbReference type="SUPFAM" id="SSF48726">
    <property type="entry name" value="Immunoglobulin"/>
    <property type="match status" value="2"/>
</dbReference>
<sequence length="374" mass="42040">MRIKTKHEVLLPFCSISYVATLPSPSRNGLIIIIYAREVIPLPHVHIPKTSITKKPLPTILRDSQGNSDLFIARNLSRDRGHTVDDSGDPVRPFLTPTKPVNGEYFPYSVHSVFDESAPKEVSTFAGRAASLHCIVQDYGNYSVSWIKQSNLHILTSGQYIYTTDNRYKVIHSNESDDWILKISYAQERDSGIYECQVSTKPIQSYLVQLNVFKAPKSTIIGSPDMYVDKGSTINITCVVSDTPLPPETIKWTHNTLELQYDSPRGGITMLTERRNTTTGYLLLKEATPADSGNYTCIPSCSLPSSLRVHILDDKAFLSWFSKKNGLGTFGLENFVRKTWSQDWQLLSKSRNIRITNGTFHPNAFNLATTYNIA</sequence>
<comment type="caution">
    <text evidence="2">The sequence shown here is derived from an EMBL/GenBank/DDBJ whole genome shotgun (WGS) entry which is preliminary data.</text>
</comment>
<keyword evidence="3" id="KW-1185">Reference proteome</keyword>
<dbReference type="InterPro" id="IPR036179">
    <property type="entry name" value="Ig-like_dom_sf"/>
</dbReference>
<feature type="domain" description="Ig-like" evidence="1">
    <location>
        <begin position="216"/>
        <end position="297"/>
    </location>
</feature>
<name>A0AAN8ZW47_HALRR</name>
<protein>
    <recommendedName>
        <fullName evidence="1">Ig-like domain-containing protein</fullName>
    </recommendedName>
</protein>
<dbReference type="FunFam" id="2.60.40.10:FF:000533">
    <property type="entry name" value="Uncharacterized protein, isoform A"/>
    <property type="match status" value="1"/>
</dbReference>
<dbReference type="CDD" id="cd00099">
    <property type="entry name" value="IgV"/>
    <property type="match status" value="1"/>
</dbReference>
<feature type="domain" description="Ig-like" evidence="1">
    <location>
        <begin position="107"/>
        <end position="199"/>
    </location>
</feature>